<evidence type="ECO:0000313" key="2">
    <source>
        <dbReference type="Proteomes" id="UP001160142"/>
    </source>
</evidence>
<evidence type="ECO:0008006" key="3">
    <source>
        <dbReference type="Google" id="ProtNLM"/>
    </source>
</evidence>
<accession>A0ABT6KKV8</accession>
<dbReference type="Proteomes" id="UP001160142">
    <property type="component" value="Unassembled WGS sequence"/>
</dbReference>
<gene>
    <name evidence="1" type="ORF">M2152_000802</name>
</gene>
<protein>
    <recommendedName>
        <fullName evidence="3">DUF4352 domain-containing protein</fullName>
    </recommendedName>
</protein>
<dbReference type="RefSeq" id="WP_322132967.1">
    <property type="nucleotide sequence ID" value="NZ_CP085036.1"/>
</dbReference>
<keyword evidence="2" id="KW-1185">Reference proteome</keyword>
<name>A0ABT6KKV8_9MICO</name>
<organism evidence="1 2">
    <name type="scientific">Antiquaquibacter oligotrophicus</name>
    <dbReference type="NCBI Taxonomy" id="2880260"/>
    <lineage>
        <taxon>Bacteria</taxon>
        <taxon>Bacillati</taxon>
        <taxon>Actinomycetota</taxon>
        <taxon>Actinomycetes</taxon>
        <taxon>Micrococcales</taxon>
        <taxon>Microbacteriaceae</taxon>
        <taxon>Antiquaquibacter</taxon>
    </lineage>
</organism>
<evidence type="ECO:0000313" key="1">
    <source>
        <dbReference type="EMBL" id="MDH6180620.1"/>
    </source>
</evidence>
<reference evidence="1 2" key="1">
    <citation type="submission" date="2023-04" db="EMBL/GenBank/DDBJ databases">
        <title>Genome Encyclopedia of Bacteria and Archaea VI: Functional Genomics of Type Strains.</title>
        <authorList>
            <person name="Whitman W."/>
        </authorList>
    </citation>
    <scope>NUCLEOTIDE SEQUENCE [LARGE SCALE GENOMIC DNA]</scope>
    <source>
        <strain evidence="1 2">SG_E_30_P1</strain>
    </source>
</reference>
<dbReference type="EMBL" id="JARXVQ010000001">
    <property type="protein sequence ID" value="MDH6180620.1"/>
    <property type="molecule type" value="Genomic_DNA"/>
</dbReference>
<comment type="caution">
    <text evidence="1">The sequence shown here is derived from an EMBL/GenBank/DDBJ whole genome shotgun (WGS) entry which is preliminary data.</text>
</comment>
<proteinExistence type="predicted"/>
<sequence>MTAALRWLVGLALIVAAGVVVALEPGEQVRQAPFIETVPLGVDGVGRNLEVRYTDVRLADSLLLEDSVARTQGLWVVVDLVAMNLTEPTGSQSFLLVDGFEYRGLDRLSGGFESDVLVPGIPTEGTVFFEVPRQVSDRTVRVALATGSDWRLDSAIAIDVDLSTLRVEDRIEIARSTRVAP</sequence>